<dbReference type="Proteomes" id="UP000238916">
    <property type="component" value="Unassembled WGS sequence"/>
</dbReference>
<proteinExistence type="predicted"/>
<name>A0A2U3LMR1_9FIRM</name>
<evidence type="ECO:0000256" key="1">
    <source>
        <dbReference type="SAM" id="MobiDB-lite"/>
    </source>
</evidence>
<reference evidence="3" key="1">
    <citation type="submission" date="2018-02" db="EMBL/GenBank/DDBJ databases">
        <authorList>
            <person name="Hausmann B."/>
        </authorList>
    </citation>
    <scope>NUCLEOTIDE SEQUENCE [LARGE SCALE GENOMIC DNA]</scope>
    <source>
        <strain evidence="3">Peat soil MAG SbF1</strain>
    </source>
</reference>
<sequence length="43" mass="4997">MNNVRVQRVHSSDDTQPKNGYNRNTYVVTYRKDKTELAKGPSQ</sequence>
<accession>A0A2U3LMR1</accession>
<protein>
    <submittedName>
        <fullName evidence="2">Uncharacterized protein</fullName>
    </submittedName>
</protein>
<organism evidence="2 3">
    <name type="scientific">Candidatus Desulfosporosinus infrequens</name>
    <dbReference type="NCBI Taxonomy" id="2043169"/>
    <lineage>
        <taxon>Bacteria</taxon>
        <taxon>Bacillati</taxon>
        <taxon>Bacillota</taxon>
        <taxon>Clostridia</taxon>
        <taxon>Eubacteriales</taxon>
        <taxon>Desulfitobacteriaceae</taxon>
        <taxon>Desulfosporosinus</taxon>
    </lineage>
</organism>
<dbReference type="EMBL" id="OMOF01000608">
    <property type="protein sequence ID" value="SPF53213.1"/>
    <property type="molecule type" value="Genomic_DNA"/>
</dbReference>
<dbReference type="AlphaFoldDB" id="A0A2U3LMR1"/>
<evidence type="ECO:0000313" key="2">
    <source>
        <dbReference type="EMBL" id="SPF53213.1"/>
    </source>
</evidence>
<gene>
    <name evidence="2" type="ORF">SBF1_6460003</name>
</gene>
<feature type="compositionally biased region" description="Polar residues" evidence="1">
    <location>
        <begin position="17"/>
        <end position="26"/>
    </location>
</feature>
<evidence type="ECO:0000313" key="3">
    <source>
        <dbReference type="Proteomes" id="UP000238916"/>
    </source>
</evidence>
<feature type="region of interest" description="Disordered" evidence="1">
    <location>
        <begin position="1"/>
        <end position="26"/>
    </location>
</feature>